<dbReference type="InterPro" id="IPR007627">
    <property type="entry name" value="RNA_pol_sigma70_r2"/>
</dbReference>
<evidence type="ECO:0000259" key="6">
    <source>
        <dbReference type="Pfam" id="PF08281"/>
    </source>
</evidence>
<dbReference type="InterPro" id="IPR013249">
    <property type="entry name" value="RNA_pol_sigma70_r4_t2"/>
</dbReference>
<sequence>MEITMDQITSGEDQELMEGLMQRVPQALERLHRRYRTVLRSIIMQVLHDEAEAEDVLQEVFLQVWDRADSYSPRKGKLVSWLCTLARRRAIDRLRQHSAYRRATDRYEVSCNHPDKAVDETHVVERDAFRDDIRELLHQQIATLPPKQQQVIRLAYFENRSQREISALTDTPLGTVKTRIELGMKKLTHAFGGLRDKLV</sequence>
<reference evidence="8" key="1">
    <citation type="journal article" date="2017" name="Genome Announc.">
        <title>Draft Genome Sequence of Terrimicrobium sacchariphilum NM-5T, a Facultative Anaerobic Soil Bacterium of the Class Spartobacteria.</title>
        <authorList>
            <person name="Qiu Y.L."/>
            <person name="Tourlousse D.M."/>
            <person name="Matsuura N."/>
            <person name="Ohashi A."/>
            <person name="Sekiguchi Y."/>
        </authorList>
    </citation>
    <scope>NUCLEOTIDE SEQUENCE [LARGE SCALE GENOMIC DNA]</scope>
    <source>
        <strain evidence="8">NM-5</strain>
    </source>
</reference>
<dbReference type="InterPro" id="IPR014284">
    <property type="entry name" value="RNA_pol_sigma-70_dom"/>
</dbReference>
<keyword evidence="4" id="KW-0804">Transcription</keyword>
<feature type="domain" description="RNA polymerase sigma-70 region 2" evidence="5">
    <location>
        <begin position="31"/>
        <end position="98"/>
    </location>
</feature>
<gene>
    <name evidence="7" type="ORF">TSACC_21739</name>
</gene>
<dbReference type="Gene3D" id="1.10.1740.10">
    <property type="match status" value="1"/>
</dbReference>
<dbReference type="NCBIfam" id="TIGR02937">
    <property type="entry name" value="sigma70-ECF"/>
    <property type="match status" value="1"/>
</dbReference>
<dbReference type="PANTHER" id="PTHR43133:SF62">
    <property type="entry name" value="RNA POLYMERASE SIGMA FACTOR SIGZ"/>
    <property type="match status" value="1"/>
</dbReference>
<dbReference type="CDD" id="cd06171">
    <property type="entry name" value="Sigma70_r4"/>
    <property type="match status" value="1"/>
</dbReference>
<dbReference type="InterPro" id="IPR013324">
    <property type="entry name" value="RNA_pol_sigma_r3/r4-like"/>
</dbReference>
<keyword evidence="8" id="KW-1185">Reference proteome</keyword>
<evidence type="ECO:0000313" key="8">
    <source>
        <dbReference type="Proteomes" id="UP000076023"/>
    </source>
</evidence>
<evidence type="ECO:0000313" key="7">
    <source>
        <dbReference type="EMBL" id="GAT33325.1"/>
    </source>
</evidence>
<organism evidence="7 8">
    <name type="scientific">Terrimicrobium sacchariphilum</name>
    <dbReference type="NCBI Taxonomy" id="690879"/>
    <lineage>
        <taxon>Bacteria</taxon>
        <taxon>Pseudomonadati</taxon>
        <taxon>Verrucomicrobiota</taxon>
        <taxon>Terrimicrobiia</taxon>
        <taxon>Terrimicrobiales</taxon>
        <taxon>Terrimicrobiaceae</taxon>
        <taxon>Terrimicrobium</taxon>
    </lineage>
</organism>
<dbReference type="GO" id="GO:0016987">
    <property type="term" value="F:sigma factor activity"/>
    <property type="evidence" value="ECO:0007669"/>
    <property type="project" value="UniProtKB-KW"/>
</dbReference>
<dbReference type="InParanoid" id="A0A146G6G2"/>
<comment type="similarity">
    <text evidence="1">Belongs to the sigma-70 factor family. ECF subfamily.</text>
</comment>
<evidence type="ECO:0000256" key="2">
    <source>
        <dbReference type="ARBA" id="ARBA00023015"/>
    </source>
</evidence>
<dbReference type="AlphaFoldDB" id="A0A146G6G2"/>
<dbReference type="GO" id="GO:0006352">
    <property type="term" value="P:DNA-templated transcription initiation"/>
    <property type="evidence" value="ECO:0007669"/>
    <property type="project" value="InterPro"/>
</dbReference>
<evidence type="ECO:0000256" key="4">
    <source>
        <dbReference type="ARBA" id="ARBA00023163"/>
    </source>
</evidence>
<feature type="domain" description="RNA polymerase sigma factor 70 region 4 type 2" evidence="6">
    <location>
        <begin position="135"/>
        <end position="187"/>
    </location>
</feature>
<dbReference type="GO" id="GO:0003677">
    <property type="term" value="F:DNA binding"/>
    <property type="evidence" value="ECO:0007669"/>
    <property type="project" value="InterPro"/>
</dbReference>
<dbReference type="STRING" id="690879.TSACC_21739"/>
<evidence type="ECO:0000256" key="1">
    <source>
        <dbReference type="ARBA" id="ARBA00010641"/>
    </source>
</evidence>
<dbReference type="Pfam" id="PF04542">
    <property type="entry name" value="Sigma70_r2"/>
    <property type="match status" value="1"/>
</dbReference>
<name>A0A146G6G2_TERSA</name>
<dbReference type="InterPro" id="IPR036388">
    <property type="entry name" value="WH-like_DNA-bd_sf"/>
</dbReference>
<dbReference type="EMBL" id="BDCO01000002">
    <property type="protein sequence ID" value="GAT33325.1"/>
    <property type="molecule type" value="Genomic_DNA"/>
</dbReference>
<dbReference type="Gene3D" id="1.10.10.10">
    <property type="entry name" value="Winged helix-like DNA-binding domain superfamily/Winged helix DNA-binding domain"/>
    <property type="match status" value="1"/>
</dbReference>
<dbReference type="InterPro" id="IPR039425">
    <property type="entry name" value="RNA_pol_sigma-70-like"/>
</dbReference>
<keyword evidence="3" id="KW-0731">Sigma factor</keyword>
<dbReference type="OrthoDB" id="9798255at2"/>
<comment type="caution">
    <text evidence="7">The sequence shown here is derived from an EMBL/GenBank/DDBJ whole genome shotgun (WGS) entry which is preliminary data.</text>
</comment>
<dbReference type="Proteomes" id="UP000076023">
    <property type="component" value="Unassembled WGS sequence"/>
</dbReference>
<keyword evidence="2" id="KW-0805">Transcription regulation</keyword>
<dbReference type="SUPFAM" id="SSF88659">
    <property type="entry name" value="Sigma3 and sigma4 domains of RNA polymerase sigma factors"/>
    <property type="match status" value="1"/>
</dbReference>
<protein>
    <submittedName>
        <fullName evidence="7">RNA polymerase sigma-70 factor, ECF subfamily</fullName>
    </submittedName>
</protein>
<dbReference type="PANTHER" id="PTHR43133">
    <property type="entry name" value="RNA POLYMERASE ECF-TYPE SIGMA FACTO"/>
    <property type="match status" value="1"/>
</dbReference>
<evidence type="ECO:0000259" key="5">
    <source>
        <dbReference type="Pfam" id="PF04542"/>
    </source>
</evidence>
<evidence type="ECO:0000256" key="3">
    <source>
        <dbReference type="ARBA" id="ARBA00023082"/>
    </source>
</evidence>
<dbReference type="SUPFAM" id="SSF88946">
    <property type="entry name" value="Sigma2 domain of RNA polymerase sigma factors"/>
    <property type="match status" value="1"/>
</dbReference>
<dbReference type="Pfam" id="PF08281">
    <property type="entry name" value="Sigma70_r4_2"/>
    <property type="match status" value="1"/>
</dbReference>
<proteinExistence type="inferred from homology"/>
<accession>A0A146G6G2</accession>
<dbReference type="InterPro" id="IPR013325">
    <property type="entry name" value="RNA_pol_sigma_r2"/>
</dbReference>